<sequence>MHMNIKEIKPAKSRVTKTDYTPEKEKLK</sequence>
<feature type="region of interest" description="Disordered" evidence="1">
    <location>
        <begin position="1"/>
        <end position="28"/>
    </location>
</feature>
<protein>
    <submittedName>
        <fullName evidence="2">Uncharacterized protein</fullName>
    </submittedName>
</protein>
<proteinExistence type="predicted"/>
<accession>A0A2P2IHW7</accession>
<organism evidence="2">
    <name type="scientific">Rhizophora mucronata</name>
    <name type="common">Asiatic mangrove</name>
    <dbReference type="NCBI Taxonomy" id="61149"/>
    <lineage>
        <taxon>Eukaryota</taxon>
        <taxon>Viridiplantae</taxon>
        <taxon>Streptophyta</taxon>
        <taxon>Embryophyta</taxon>
        <taxon>Tracheophyta</taxon>
        <taxon>Spermatophyta</taxon>
        <taxon>Magnoliopsida</taxon>
        <taxon>eudicotyledons</taxon>
        <taxon>Gunneridae</taxon>
        <taxon>Pentapetalae</taxon>
        <taxon>rosids</taxon>
        <taxon>fabids</taxon>
        <taxon>Malpighiales</taxon>
        <taxon>Rhizophoraceae</taxon>
        <taxon>Rhizophora</taxon>
    </lineage>
</organism>
<evidence type="ECO:0000313" key="2">
    <source>
        <dbReference type="EMBL" id="MBW80820.1"/>
    </source>
</evidence>
<name>A0A2P2IHW7_RHIMU</name>
<reference evidence="2" key="1">
    <citation type="submission" date="2018-02" db="EMBL/GenBank/DDBJ databases">
        <title>Rhizophora mucronata_Transcriptome.</title>
        <authorList>
            <person name="Meera S.P."/>
            <person name="Sreeshan A."/>
            <person name="Augustine A."/>
        </authorList>
    </citation>
    <scope>NUCLEOTIDE SEQUENCE</scope>
    <source>
        <tissue evidence="2">Leaf</tissue>
    </source>
</reference>
<dbReference type="AlphaFoldDB" id="A0A2P2IHW7"/>
<evidence type="ECO:0000256" key="1">
    <source>
        <dbReference type="SAM" id="MobiDB-lite"/>
    </source>
</evidence>
<dbReference type="EMBL" id="GGEC01000337">
    <property type="protein sequence ID" value="MBW80820.1"/>
    <property type="molecule type" value="Transcribed_RNA"/>
</dbReference>